<dbReference type="AlphaFoldDB" id="T0Z0N0"/>
<evidence type="ECO:0000313" key="2">
    <source>
        <dbReference type="EMBL" id="EQD38863.1"/>
    </source>
</evidence>
<accession>T0Z0N0</accession>
<keyword evidence="1" id="KW-1133">Transmembrane helix</keyword>
<keyword evidence="1" id="KW-0472">Membrane</keyword>
<feature type="non-terminal residue" evidence="2">
    <location>
        <position position="253"/>
    </location>
</feature>
<keyword evidence="1" id="KW-0812">Transmembrane</keyword>
<name>T0Z0N0_9ZZZZ</name>
<comment type="caution">
    <text evidence="2">The sequence shown here is derived from an EMBL/GenBank/DDBJ whole genome shotgun (WGS) entry which is preliminary data.</text>
</comment>
<sequence length="253" mass="28951">MMDLRERVRRWRISRHIDRVQQRTERYKAFVEFHRKAATLFKAVAEGVPAMDYFVPYYSFYGLPGGADGGTNDHVVDAIFGNKPFATSQVGAPSIKGTGVMRSVKFHSEQGASLRYIRQDTGKVLVCLYPARTEGTRPLEDMVLLTEVKDPQELQTNKTLRCHLVWLAAYMAKTSLDGAITLPQRLLMGYLWVFKRHYIRRRLQPTRAWVAVGYIVKWVFTVSLSGVLLYTIQRRWPPPDSVSHTITTQATIA</sequence>
<protein>
    <submittedName>
        <fullName evidence="2">Uncharacterized protein</fullName>
    </submittedName>
</protein>
<evidence type="ECO:0000256" key="1">
    <source>
        <dbReference type="SAM" id="Phobius"/>
    </source>
</evidence>
<feature type="transmembrane region" description="Helical" evidence="1">
    <location>
        <begin position="208"/>
        <end position="232"/>
    </location>
</feature>
<proteinExistence type="predicted"/>
<reference evidence="2" key="1">
    <citation type="submission" date="2013-08" db="EMBL/GenBank/DDBJ databases">
        <authorList>
            <person name="Mendez C."/>
            <person name="Richter M."/>
            <person name="Ferrer M."/>
            <person name="Sanchez J."/>
        </authorList>
    </citation>
    <scope>NUCLEOTIDE SEQUENCE</scope>
</reference>
<gene>
    <name evidence="2" type="ORF">B1A_17094</name>
</gene>
<reference evidence="2" key="2">
    <citation type="journal article" date="2014" name="ISME J.">
        <title>Microbial stratification in low pH oxic and suboxic macroscopic growths along an acid mine drainage.</title>
        <authorList>
            <person name="Mendez-Garcia C."/>
            <person name="Mesa V."/>
            <person name="Sprenger R.R."/>
            <person name="Richter M."/>
            <person name="Diez M.S."/>
            <person name="Solano J."/>
            <person name="Bargiela R."/>
            <person name="Golyshina O.V."/>
            <person name="Manteca A."/>
            <person name="Ramos J.L."/>
            <person name="Gallego J.R."/>
            <person name="Llorente I."/>
            <person name="Martins Dos Santos V.A."/>
            <person name="Jensen O.N."/>
            <person name="Pelaez A.I."/>
            <person name="Sanchez J."/>
            <person name="Ferrer M."/>
        </authorList>
    </citation>
    <scope>NUCLEOTIDE SEQUENCE</scope>
</reference>
<dbReference type="EMBL" id="AUZX01012566">
    <property type="protein sequence ID" value="EQD38863.1"/>
    <property type="molecule type" value="Genomic_DNA"/>
</dbReference>
<organism evidence="2">
    <name type="scientific">mine drainage metagenome</name>
    <dbReference type="NCBI Taxonomy" id="410659"/>
    <lineage>
        <taxon>unclassified sequences</taxon>
        <taxon>metagenomes</taxon>
        <taxon>ecological metagenomes</taxon>
    </lineage>
</organism>